<keyword evidence="11" id="KW-1185">Reference proteome</keyword>
<evidence type="ECO:0000259" key="9">
    <source>
        <dbReference type="PROSITE" id="PS50172"/>
    </source>
</evidence>
<keyword evidence="6" id="KW-0548">Nucleotidyltransferase</keyword>
<dbReference type="Gene3D" id="1.10.150.20">
    <property type="entry name" value="5' to 3' exonuclease, C-terminal subdomain"/>
    <property type="match status" value="1"/>
</dbReference>
<dbReference type="InterPro" id="IPR018944">
    <property type="entry name" value="DNA_pol_lambd_fingers_domain"/>
</dbReference>
<feature type="binding site" evidence="7">
    <location>
        <position position="487"/>
    </location>
    <ligand>
        <name>Mg(2+)</name>
        <dbReference type="ChEBI" id="CHEBI:18420"/>
    </ligand>
</feature>
<dbReference type="GO" id="GO:0003677">
    <property type="term" value="F:DNA binding"/>
    <property type="evidence" value="ECO:0007669"/>
    <property type="project" value="UniProtKB-UniRule"/>
</dbReference>
<dbReference type="GO" id="GO:0006303">
    <property type="term" value="P:double-strand break repair via nonhomologous end joining"/>
    <property type="evidence" value="ECO:0007669"/>
    <property type="project" value="TreeGrafter"/>
</dbReference>
<reference evidence="11" key="1">
    <citation type="submission" date="2018-06" db="EMBL/GenBank/DDBJ databases">
        <title>Genome assembly of Danube salmon.</title>
        <authorList>
            <person name="Macqueen D.J."/>
            <person name="Gundappa M.K."/>
        </authorList>
    </citation>
    <scope>NUCLEOTIDE SEQUENCE [LARGE SCALE GENOMIC DNA]</scope>
</reference>
<evidence type="ECO:0000256" key="4">
    <source>
        <dbReference type="ARBA" id="ARBA00022842"/>
    </source>
</evidence>
<dbReference type="PRINTS" id="PR00871">
    <property type="entry name" value="DNAPOLXTDT"/>
</dbReference>
<dbReference type="GeneTree" id="ENSGT00940000158490"/>
<dbReference type="PROSITE" id="PS00522">
    <property type="entry name" value="DNA_POLYMERASE_X"/>
    <property type="match status" value="1"/>
</dbReference>
<dbReference type="SUPFAM" id="SSF81585">
    <property type="entry name" value="PsbU/PolX domain-like"/>
    <property type="match status" value="1"/>
</dbReference>
<sequence>MVPLKRRKVNCSVTSDSSGDRTSKFPGVVIFLLERKMGASRRAFLTRLGRGKGFNIEYSLSRSITHIVSENNSGEEVRTWLDLQTGGQGREGGEGRTARPGSVHLLDIVWYTESMHAGIPVIILDRHRLQEREKPGLELAVVSVPSYACQRHTPLLHHNTTLTDALSILAENAELGENEGRGVAFRRAAALLKSLPQEVRGAEQLRGLPCLGEHSLRVIKEVLEDGVSHEVETTTHSEQFKAMKALTGIFGVGAKTADRWFREGIHTPSDLQRSGHTLNRAQRAGLQYYDELNLPVTKPEAVAIGQIVERAVHAVLPGAEITLIGGFRRGKQTGHDVDFLITHPDEGREEGLMRKVVSWLEAQGFLLYQKTTGNSYLESKEGPARPASNMDRFERCFSIFRLRTDNEGREIQTGTEIQTGDGSQTYSPTLTNTDPHTHSDTHPHTKTDSHPLPQTLVVVGDHAQKVSWVLGHSQCSGPRSWRAVRVDLVVSPYSQFAFALLGWTGSKVRPQPNPRPLTCDPVIRLPDAPHPPPAFHVNLRPHLIWAKVCPLSSLLRKPISSHGECTFVSRKSVSPPLLDSHLSSRIVMCILPESFQEVF</sequence>
<feature type="domain" description="BRCT" evidence="9">
    <location>
        <begin position="20"/>
        <end position="118"/>
    </location>
</feature>
<comment type="function">
    <text evidence="6">Gap-filling polymerase involved in repair of DNA double-strand breaks by non-homologous end joining (NHEJ).</text>
</comment>
<dbReference type="InterPro" id="IPR001357">
    <property type="entry name" value="BRCT_dom"/>
</dbReference>
<dbReference type="PRINTS" id="PR00869">
    <property type="entry name" value="DNAPOLX"/>
</dbReference>
<feature type="region of interest" description="Disordered" evidence="8">
    <location>
        <begin position="1"/>
        <end position="21"/>
    </location>
</feature>
<dbReference type="AlphaFoldDB" id="A0A4W5J7K3"/>
<dbReference type="GO" id="GO:0046872">
    <property type="term" value="F:metal ion binding"/>
    <property type="evidence" value="ECO:0007669"/>
    <property type="project" value="UniProtKB-UniRule"/>
</dbReference>
<evidence type="ECO:0000256" key="1">
    <source>
        <dbReference type="ARBA" id="ARBA00001946"/>
    </source>
</evidence>
<dbReference type="Gene3D" id="3.40.50.10190">
    <property type="entry name" value="BRCT domain"/>
    <property type="match status" value="1"/>
</dbReference>
<name>A0A4W5J7K3_9TELE</name>
<evidence type="ECO:0000313" key="11">
    <source>
        <dbReference type="Proteomes" id="UP000314982"/>
    </source>
</evidence>
<dbReference type="Proteomes" id="UP000314982">
    <property type="component" value="Unassembled WGS sequence"/>
</dbReference>
<feature type="binding site" evidence="7">
    <location>
        <position position="338"/>
    </location>
    <ligand>
        <name>Mg(2+)</name>
        <dbReference type="ChEBI" id="CHEBI:18420"/>
    </ligand>
</feature>
<dbReference type="GO" id="GO:0005634">
    <property type="term" value="C:nucleus"/>
    <property type="evidence" value="ECO:0007669"/>
    <property type="project" value="UniProtKB-SubCell"/>
</dbReference>
<feature type="binding site" evidence="7">
    <location>
        <position position="336"/>
    </location>
    <ligand>
        <name>Mg(2+)</name>
        <dbReference type="ChEBI" id="CHEBI:18420"/>
    </ligand>
</feature>
<dbReference type="STRING" id="62062.ENSHHUP00000000113"/>
<feature type="compositionally biased region" description="Basic and acidic residues" evidence="8">
    <location>
        <begin position="435"/>
        <end position="449"/>
    </location>
</feature>
<evidence type="ECO:0000256" key="5">
    <source>
        <dbReference type="ARBA" id="ARBA00023242"/>
    </source>
</evidence>
<reference evidence="10" key="3">
    <citation type="submission" date="2025-09" db="UniProtKB">
        <authorList>
            <consortium name="Ensembl"/>
        </authorList>
    </citation>
    <scope>IDENTIFICATION</scope>
</reference>
<dbReference type="InterPro" id="IPR036420">
    <property type="entry name" value="BRCT_dom_sf"/>
</dbReference>
<dbReference type="PIRSF" id="PIRSF000817">
    <property type="entry name" value="DNA_NT"/>
    <property type="match status" value="1"/>
</dbReference>
<keyword evidence="4 6" id="KW-0460">Magnesium</keyword>
<evidence type="ECO:0000313" key="10">
    <source>
        <dbReference type="Ensembl" id="ENSHHUP00000000113.1"/>
    </source>
</evidence>
<keyword evidence="3 6" id="KW-0479">Metal-binding</keyword>
<dbReference type="SMART" id="SM00483">
    <property type="entry name" value="POLXc"/>
    <property type="match status" value="1"/>
</dbReference>
<evidence type="ECO:0000256" key="3">
    <source>
        <dbReference type="ARBA" id="ARBA00022723"/>
    </source>
</evidence>
<keyword evidence="6" id="KW-0808">Transferase</keyword>
<dbReference type="SUPFAM" id="SSF47802">
    <property type="entry name" value="DNA polymerase beta, N-terminal domain-like"/>
    <property type="match status" value="1"/>
</dbReference>
<dbReference type="InterPro" id="IPR043519">
    <property type="entry name" value="NT_sf"/>
</dbReference>
<dbReference type="PANTHER" id="PTHR11276:SF24">
    <property type="entry name" value="DNA-DIRECTED DNA_RNA POLYMERASE MU"/>
    <property type="match status" value="1"/>
</dbReference>
<dbReference type="CDD" id="cd00141">
    <property type="entry name" value="NT_POLXc"/>
    <property type="match status" value="1"/>
</dbReference>
<feature type="compositionally biased region" description="Polar residues" evidence="8">
    <location>
        <begin position="412"/>
        <end position="432"/>
    </location>
</feature>
<dbReference type="InterPro" id="IPR022312">
    <property type="entry name" value="DNA_pol_X"/>
</dbReference>
<dbReference type="FunFam" id="3.40.50.10190:FF:000035">
    <property type="entry name" value="DNA-directed DNA/RNA polymerase mu"/>
    <property type="match status" value="1"/>
</dbReference>
<comment type="catalytic activity">
    <reaction evidence="6">
        <text>DNA(n) + a 2'-deoxyribonucleoside 5'-triphosphate = DNA(n+1) + diphosphate</text>
        <dbReference type="Rhea" id="RHEA:22508"/>
        <dbReference type="Rhea" id="RHEA-COMP:17339"/>
        <dbReference type="Rhea" id="RHEA-COMP:17340"/>
        <dbReference type="ChEBI" id="CHEBI:33019"/>
        <dbReference type="ChEBI" id="CHEBI:61560"/>
        <dbReference type="ChEBI" id="CHEBI:173112"/>
        <dbReference type="EC" id="2.7.7.7"/>
    </reaction>
</comment>
<protein>
    <recommendedName>
        <fullName evidence="6">DNA-directed DNA/RNA polymerase mu</fullName>
        <ecNumber evidence="6">2.7.7.7</ecNumber>
    </recommendedName>
</protein>
<dbReference type="InterPro" id="IPR027249">
    <property type="entry name" value="DNA/RNApol_mu"/>
</dbReference>
<keyword evidence="5 6" id="KW-0539">Nucleus</keyword>
<evidence type="ECO:0000256" key="2">
    <source>
        <dbReference type="ARBA" id="ARBA00004123"/>
    </source>
</evidence>
<dbReference type="PANTHER" id="PTHR11276">
    <property type="entry name" value="DNA POLYMERASE TYPE-X FAMILY MEMBER"/>
    <property type="match status" value="1"/>
</dbReference>
<dbReference type="Pfam" id="PF14792">
    <property type="entry name" value="DNA_pol_B_palm"/>
    <property type="match status" value="1"/>
</dbReference>
<comment type="similarity">
    <text evidence="6">Belongs to the DNA polymerase type-X family.</text>
</comment>
<organism evidence="10 11">
    <name type="scientific">Hucho hucho</name>
    <name type="common">huchen</name>
    <dbReference type="NCBI Taxonomy" id="62062"/>
    <lineage>
        <taxon>Eukaryota</taxon>
        <taxon>Metazoa</taxon>
        <taxon>Chordata</taxon>
        <taxon>Craniata</taxon>
        <taxon>Vertebrata</taxon>
        <taxon>Euteleostomi</taxon>
        <taxon>Actinopterygii</taxon>
        <taxon>Neopterygii</taxon>
        <taxon>Teleostei</taxon>
        <taxon>Protacanthopterygii</taxon>
        <taxon>Salmoniformes</taxon>
        <taxon>Salmonidae</taxon>
        <taxon>Salmoninae</taxon>
        <taxon>Hucho</taxon>
    </lineage>
</organism>
<dbReference type="InterPro" id="IPR002054">
    <property type="entry name" value="DNA-dir_DNA_pol_X"/>
</dbReference>
<dbReference type="GO" id="GO:0003887">
    <property type="term" value="F:DNA-directed DNA polymerase activity"/>
    <property type="evidence" value="ECO:0007669"/>
    <property type="project" value="UniProtKB-UniRule"/>
</dbReference>
<dbReference type="PIRSF" id="PIRSF501176">
    <property type="entry name" value="DNApol_mu"/>
    <property type="match status" value="1"/>
</dbReference>
<evidence type="ECO:0000256" key="7">
    <source>
        <dbReference type="PIRSR" id="PIRSR000817-1"/>
    </source>
</evidence>
<dbReference type="Gene3D" id="1.10.150.110">
    <property type="entry name" value="DNA polymerase beta, N-terminal domain-like"/>
    <property type="match status" value="1"/>
</dbReference>
<reference evidence="10" key="2">
    <citation type="submission" date="2025-08" db="UniProtKB">
        <authorList>
            <consortium name="Ensembl"/>
        </authorList>
    </citation>
    <scope>IDENTIFICATION</scope>
</reference>
<dbReference type="SUPFAM" id="SSF81301">
    <property type="entry name" value="Nucleotidyltransferase"/>
    <property type="match status" value="1"/>
</dbReference>
<dbReference type="Pfam" id="PF10391">
    <property type="entry name" value="DNA_pol_lambd_f"/>
    <property type="match status" value="1"/>
</dbReference>
<dbReference type="Pfam" id="PF14716">
    <property type="entry name" value="HHH_8"/>
    <property type="match status" value="1"/>
</dbReference>
<dbReference type="EC" id="2.7.7.7" evidence="6"/>
<comment type="subcellular location">
    <subcellularLocation>
        <location evidence="2 6">Nucleus</location>
    </subcellularLocation>
</comment>
<proteinExistence type="inferred from homology"/>
<accession>A0A4W5J7K3</accession>
<comment type="cofactor">
    <cofactor evidence="1 6 7">
        <name>Mg(2+)</name>
        <dbReference type="ChEBI" id="CHEBI:18420"/>
    </cofactor>
</comment>
<dbReference type="Gene3D" id="3.30.460.10">
    <property type="entry name" value="Beta Polymerase, domain 2"/>
    <property type="match status" value="1"/>
</dbReference>
<evidence type="ECO:0000256" key="6">
    <source>
        <dbReference type="PIRNR" id="PIRNR000817"/>
    </source>
</evidence>
<feature type="region of interest" description="Disordered" evidence="8">
    <location>
        <begin position="408"/>
        <end position="452"/>
    </location>
</feature>
<evidence type="ECO:0000256" key="8">
    <source>
        <dbReference type="SAM" id="MobiDB-lite"/>
    </source>
</evidence>
<dbReference type="Ensembl" id="ENSHHUT00000000114.1">
    <property type="protein sequence ID" value="ENSHHUP00000000113.1"/>
    <property type="gene ID" value="ENSHHUG00000000030.1"/>
</dbReference>
<dbReference type="FunFam" id="1.10.150.110:FF:000003">
    <property type="entry name" value="DNA polymerase mu"/>
    <property type="match status" value="1"/>
</dbReference>
<dbReference type="InterPro" id="IPR027421">
    <property type="entry name" value="DNA_pol_lamdba_lyase_dom_sf"/>
</dbReference>
<dbReference type="InterPro" id="IPR028207">
    <property type="entry name" value="DNA_pol_B_palm_palm"/>
</dbReference>
<dbReference type="PROSITE" id="PS50172">
    <property type="entry name" value="BRCT"/>
    <property type="match status" value="1"/>
</dbReference>
<dbReference type="InterPro" id="IPR019843">
    <property type="entry name" value="DNA_pol-X_BS"/>
</dbReference>
<dbReference type="InterPro" id="IPR010996">
    <property type="entry name" value="HHH_MUS81"/>
</dbReference>
<dbReference type="InterPro" id="IPR001726">
    <property type="entry name" value="TdT/Mu"/>
</dbReference>